<evidence type="ECO:0000313" key="3">
    <source>
        <dbReference type="Proteomes" id="UP000289738"/>
    </source>
</evidence>
<reference evidence="2 3" key="1">
    <citation type="submission" date="2019-01" db="EMBL/GenBank/DDBJ databases">
        <title>Sequencing of cultivated peanut Arachis hypogaea provides insights into genome evolution and oil improvement.</title>
        <authorList>
            <person name="Chen X."/>
        </authorList>
    </citation>
    <scope>NUCLEOTIDE SEQUENCE [LARGE SCALE GENOMIC DNA]</scope>
    <source>
        <strain evidence="3">cv. Fuhuasheng</strain>
        <tissue evidence="2">Leaves</tissue>
    </source>
</reference>
<feature type="domain" description="FAR1" evidence="1">
    <location>
        <begin position="29"/>
        <end position="119"/>
    </location>
</feature>
<evidence type="ECO:0000313" key="2">
    <source>
        <dbReference type="EMBL" id="RYR08187.1"/>
    </source>
</evidence>
<sequence length="358" mass="42503">MPCVNMLLKLMEYLYQIASIPYIPGESKEFYAGYSRVKGFTIRKSKRVKNTKGEVVRYNFVCSRDGFRHKKWLEKFDRKREHKLITRCGRLAEMRIKRNTANERWCVERFLNDHNQTLLAERFVRYLLAHQSMSDVEIAQMNMLRQVKISISKIYQIVCNAGSFSELLEMMKRCFGDIRISTNGFLNNFLNCMGSKALKAVITDEDPTMRLVIMQVFLEARHRLCALHLLRNVMANVAEFEMQWEAMIDECGVRKVEWVRDLYRKKLSWSIAYIRGKFFANIRTTSQCESLHAKLGNFMESRYGIFCEFLKMVVRYYIVDRKEGEHGCCYVIQKYRQPKETWQVVHMPSKASFRCSYR</sequence>
<accession>A0A444Z1X3</accession>
<dbReference type="Proteomes" id="UP000289738">
    <property type="component" value="Chromosome B05"/>
</dbReference>
<dbReference type="AlphaFoldDB" id="A0A444Z1X3"/>
<keyword evidence="3" id="KW-1185">Reference proteome</keyword>
<dbReference type="Pfam" id="PF03101">
    <property type="entry name" value="FAR1"/>
    <property type="match status" value="1"/>
</dbReference>
<evidence type="ECO:0000259" key="1">
    <source>
        <dbReference type="Pfam" id="PF03101"/>
    </source>
</evidence>
<dbReference type="EMBL" id="SDMP01000015">
    <property type="protein sequence ID" value="RYR08187.1"/>
    <property type="molecule type" value="Genomic_DNA"/>
</dbReference>
<gene>
    <name evidence="2" type="ORF">Ahy_B05g075755</name>
</gene>
<name>A0A444Z1X3_ARAHY</name>
<proteinExistence type="predicted"/>
<comment type="caution">
    <text evidence="2">The sequence shown here is derived from an EMBL/GenBank/DDBJ whole genome shotgun (WGS) entry which is preliminary data.</text>
</comment>
<dbReference type="STRING" id="3818.A0A444Z1X3"/>
<organism evidence="2 3">
    <name type="scientific">Arachis hypogaea</name>
    <name type="common">Peanut</name>
    <dbReference type="NCBI Taxonomy" id="3818"/>
    <lineage>
        <taxon>Eukaryota</taxon>
        <taxon>Viridiplantae</taxon>
        <taxon>Streptophyta</taxon>
        <taxon>Embryophyta</taxon>
        <taxon>Tracheophyta</taxon>
        <taxon>Spermatophyta</taxon>
        <taxon>Magnoliopsida</taxon>
        <taxon>eudicotyledons</taxon>
        <taxon>Gunneridae</taxon>
        <taxon>Pentapetalae</taxon>
        <taxon>rosids</taxon>
        <taxon>fabids</taxon>
        <taxon>Fabales</taxon>
        <taxon>Fabaceae</taxon>
        <taxon>Papilionoideae</taxon>
        <taxon>50 kb inversion clade</taxon>
        <taxon>dalbergioids sensu lato</taxon>
        <taxon>Dalbergieae</taxon>
        <taxon>Pterocarpus clade</taxon>
        <taxon>Arachis</taxon>
    </lineage>
</organism>
<dbReference type="InterPro" id="IPR004330">
    <property type="entry name" value="FAR1_DNA_bnd_dom"/>
</dbReference>
<protein>
    <recommendedName>
        <fullName evidence="1">FAR1 domain-containing protein</fullName>
    </recommendedName>
</protein>
<dbReference type="PANTHER" id="PTHR47718">
    <property type="entry name" value="OS01G0519700 PROTEIN"/>
    <property type="match status" value="1"/>
</dbReference>